<dbReference type="NCBIfam" id="TIGR00797">
    <property type="entry name" value="matE"/>
    <property type="match status" value="1"/>
</dbReference>
<evidence type="ECO:0000313" key="9">
    <source>
        <dbReference type="Proteomes" id="UP000000430"/>
    </source>
</evidence>
<evidence type="ECO:0000256" key="7">
    <source>
        <dbReference type="SAM" id="Phobius"/>
    </source>
</evidence>
<feature type="transmembrane region" description="Helical" evidence="7">
    <location>
        <begin position="212"/>
        <end position="234"/>
    </location>
</feature>
<evidence type="ECO:0000256" key="4">
    <source>
        <dbReference type="ARBA" id="ARBA00022692"/>
    </source>
</evidence>
<evidence type="ECO:0000256" key="1">
    <source>
        <dbReference type="ARBA" id="ARBA00004429"/>
    </source>
</evidence>
<dbReference type="Proteomes" id="UP000000430">
    <property type="component" value="Chromosome"/>
</dbReference>
<dbReference type="GO" id="GO:0042910">
    <property type="term" value="F:xenobiotic transmembrane transporter activity"/>
    <property type="evidence" value="ECO:0007669"/>
    <property type="project" value="InterPro"/>
</dbReference>
<dbReference type="GO" id="GO:0015297">
    <property type="term" value="F:antiporter activity"/>
    <property type="evidence" value="ECO:0007669"/>
    <property type="project" value="InterPro"/>
</dbReference>
<dbReference type="PANTHER" id="PTHR43549:SF3">
    <property type="entry name" value="MULTIDRUG RESISTANCE PROTEIN YPNP-RELATED"/>
    <property type="match status" value="1"/>
</dbReference>
<feature type="transmembrane region" description="Helical" evidence="7">
    <location>
        <begin position="28"/>
        <end position="45"/>
    </location>
</feature>
<sequence>MKHRLSDYFVRQGEPMTPKRSLITQQKLWKTFLIFLLPLIATNILQNLSGTINTVFVGQMMGVDAIAAVAVFFPILFCMMAFIIGLSAGSTVLIGQAWGAQNIEKVRCVVGSTLFMTIIGGCIIAALGVFFSREILTLLGTDASVMHLSLPYVQWMLAGSPLLFVYIIYTSILRGVGDSITPLIALGMTSLIGLVITPVLIAGYFGFPKLGIVAPAIATIIGYLSVLAFLAVYLNKKNHPLKPDLALLRHIRHHSEISRLILRLGIPTGVQMITTSVAGLVIVGLVNRFGAHATAAYGAVNQVLNYIQFPALSIAIAASIFGAQAIGMGKSDLLARVTRTALWMNIIITGTLVILAYLFSKYLMALFITDESVVQLGQELLFIVLWSILFFGAAAIFASIMRSSGTVTVPMLINIAAILFIEVPCAYWFSTLWGLKGIWIGYALAFVCLCIMQAAYYQFVWKKKTIKALI</sequence>
<evidence type="ECO:0000256" key="2">
    <source>
        <dbReference type="ARBA" id="ARBA00022448"/>
    </source>
</evidence>
<protein>
    <recommendedName>
        <fullName evidence="10">MATE family efflux transporter</fullName>
    </recommendedName>
</protein>
<keyword evidence="5 7" id="KW-1133">Transmembrane helix</keyword>
<dbReference type="InterPro" id="IPR048279">
    <property type="entry name" value="MdtK-like"/>
</dbReference>
<keyword evidence="3" id="KW-1003">Cell membrane</keyword>
<proteinExistence type="predicted"/>
<dbReference type="PIRSF" id="PIRSF006603">
    <property type="entry name" value="DinF"/>
    <property type="match status" value="1"/>
</dbReference>
<reference evidence="8 9" key="1">
    <citation type="journal article" date="2004" name="Nucleic Acids Res.">
        <title>Unique features revealed by the genome sequence of Acinetobacter sp. ADP1, a versatile and naturally transformation competent bacterium.</title>
        <authorList>
            <person name="Barbe V."/>
            <person name="Vallenet D."/>
            <person name="Fonknechten N."/>
            <person name="Kreimeyer A."/>
            <person name="Oztas S."/>
            <person name="Labarre L."/>
            <person name="Cruveiller S."/>
            <person name="Robert C."/>
            <person name="Duprat S."/>
            <person name="Wincker P."/>
            <person name="Ornston L.N."/>
            <person name="Weissenbach J."/>
            <person name="Marliere P."/>
            <person name="Cohen G.N."/>
            <person name="Medigue C."/>
        </authorList>
    </citation>
    <scope>NUCLEOTIDE SEQUENCE [LARGE SCALE GENOMIC DNA]</scope>
    <source>
        <strain evidence="9">ATCC 33305 / BD413 / ADP1</strain>
    </source>
</reference>
<comment type="subcellular location">
    <subcellularLocation>
        <location evidence="1">Cell inner membrane</location>
        <topology evidence="1">Multi-pass membrane protein</topology>
    </subcellularLocation>
</comment>
<feature type="transmembrane region" description="Helical" evidence="7">
    <location>
        <begin position="65"/>
        <end position="94"/>
    </location>
</feature>
<dbReference type="EMBL" id="CR543861">
    <property type="protein sequence ID" value="CAG70196.1"/>
    <property type="molecule type" value="Genomic_DNA"/>
</dbReference>
<evidence type="ECO:0000256" key="6">
    <source>
        <dbReference type="ARBA" id="ARBA00023136"/>
    </source>
</evidence>
<dbReference type="InterPro" id="IPR052031">
    <property type="entry name" value="Membrane_Transporter-Flippase"/>
</dbReference>
<feature type="transmembrane region" description="Helical" evidence="7">
    <location>
        <begin position="184"/>
        <end position="206"/>
    </location>
</feature>
<feature type="transmembrane region" description="Helical" evidence="7">
    <location>
        <begin position="439"/>
        <end position="457"/>
    </location>
</feature>
<dbReference type="CDD" id="cd13138">
    <property type="entry name" value="MATE_yoeA_like"/>
    <property type="match status" value="1"/>
</dbReference>
<evidence type="ECO:0000256" key="5">
    <source>
        <dbReference type="ARBA" id="ARBA00022989"/>
    </source>
</evidence>
<evidence type="ECO:0000256" key="3">
    <source>
        <dbReference type="ARBA" id="ARBA00022475"/>
    </source>
</evidence>
<feature type="transmembrane region" description="Helical" evidence="7">
    <location>
        <begin position="412"/>
        <end position="433"/>
    </location>
</feature>
<dbReference type="eggNOG" id="COG0534">
    <property type="taxonomic scope" value="Bacteria"/>
</dbReference>
<feature type="transmembrane region" description="Helical" evidence="7">
    <location>
        <begin position="260"/>
        <end position="286"/>
    </location>
</feature>
<dbReference type="AlphaFoldDB" id="Q6F6W9"/>
<keyword evidence="4 7" id="KW-0812">Transmembrane</keyword>
<feature type="transmembrane region" description="Helical" evidence="7">
    <location>
        <begin position="341"/>
        <end position="360"/>
    </location>
</feature>
<dbReference type="PANTHER" id="PTHR43549">
    <property type="entry name" value="MULTIDRUG RESISTANCE PROTEIN YPNP-RELATED"/>
    <property type="match status" value="1"/>
</dbReference>
<name>Q6F6W9_ACIAD</name>
<feature type="transmembrane region" description="Helical" evidence="7">
    <location>
        <begin position="152"/>
        <end position="172"/>
    </location>
</feature>
<dbReference type="STRING" id="202950.GCA_001485005_01660"/>
<keyword evidence="6 7" id="KW-0472">Membrane</keyword>
<feature type="transmembrane region" description="Helical" evidence="7">
    <location>
        <begin position="106"/>
        <end position="132"/>
    </location>
</feature>
<dbReference type="Pfam" id="PF01554">
    <property type="entry name" value="MatE"/>
    <property type="match status" value="2"/>
</dbReference>
<feature type="transmembrane region" description="Helical" evidence="7">
    <location>
        <begin position="306"/>
        <end position="329"/>
    </location>
</feature>
<keyword evidence="2" id="KW-0813">Transport</keyword>
<evidence type="ECO:0008006" key="10">
    <source>
        <dbReference type="Google" id="ProtNLM"/>
    </source>
</evidence>
<accession>Q6F6W9</accession>
<dbReference type="GO" id="GO:0005886">
    <property type="term" value="C:plasma membrane"/>
    <property type="evidence" value="ECO:0007669"/>
    <property type="project" value="UniProtKB-SubCell"/>
</dbReference>
<gene>
    <name evidence="8" type="ordered locus">ACIAD3554</name>
</gene>
<feature type="transmembrane region" description="Helical" evidence="7">
    <location>
        <begin position="380"/>
        <end position="400"/>
    </location>
</feature>
<dbReference type="HOGENOM" id="CLU_012893_5_0_6"/>
<dbReference type="KEGG" id="aci:ACIAD3554"/>
<evidence type="ECO:0000313" key="8">
    <source>
        <dbReference type="EMBL" id="CAG70196.1"/>
    </source>
</evidence>
<dbReference type="InterPro" id="IPR002528">
    <property type="entry name" value="MATE_fam"/>
</dbReference>
<organism evidence="8 9">
    <name type="scientific">Acinetobacter baylyi (strain ATCC 33305 / BD413 / ADP1)</name>
    <dbReference type="NCBI Taxonomy" id="62977"/>
    <lineage>
        <taxon>Bacteria</taxon>
        <taxon>Pseudomonadati</taxon>
        <taxon>Pseudomonadota</taxon>
        <taxon>Gammaproteobacteria</taxon>
        <taxon>Moraxellales</taxon>
        <taxon>Moraxellaceae</taxon>
        <taxon>Acinetobacter</taxon>
    </lineage>
</organism>